<dbReference type="InterPro" id="IPR052178">
    <property type="entry name" value="Sec_Metab_Biosynth_SDR"/>
</dbReference>
<gene>
    <name evidence="4" type="ORF">K491DRAFT_622205</name>
</gene>
<dbReference type="OrthoDB" id="37659at2759"/>
<keyword evidence="3" id="KW-0560">Oxidoreductase</keyword>
<protein>
    <submittedName>
        <fullName evidence="4">NAD(P)-binding protein</fullName>
    </submittedName>
</protein>
<evidence type="ECO:0000256" key="2">
    <source>
        <dbReference type="ARBA" id="ARBA00022857"/>
    </source>
</evidence>
<dbReference type="InterPro" id="IPR020904">
    <property type="entry name" value="Sc_DH/Rdtase_CS"/>
</dbReference>
<keyword evidence="2" id="KW-0521">NADP</keyword>
<dbReference type="Pfam" id="PF13561">
    <property type="entry name" value="adh_short_C2"/>
    <property type="match status" value="1"/>
</dbReference>
<name>A0A6A6TJ47_9PLEO</name>
<dbReference type="Gene3D" id="3.40.50.720">
    <property type="entry name" value="NAD(P)-binding Rossmann-like Domain"/>
    <property type="match status" value="1"/>
</dbReference>
<dbReference type="GO" id="GO:0016491">
    <property type="term" value="F:oxidoreductase activity"/>
    <property type="evidence" value="ECO:0007669"/>
    <property type="project" value="UniProtKB-KW"/>
</dbReference>
<evidence type="ECO:0000256" key="3">
    <source>
        <dbReference type="ARBA" id="ARBA00023002"/>
    </source>
</evidence>
<dbReference type="CDD" id="cd05233">
    <property type="entry name" value="SDR_c"/>
    <property type="match status" value="1"/>
</dbReference>
<evidence type="ECO:0000313" key="5">
    <source>
        <dbReference type="Proteomes" id="UP000799324"/>
    </source>
</evidence>
<proteinExistence type="inferred from homology"/>
<comment type="similarity">
    <text evidence="1">Belongs to the short-chain dehydrogenases/reductases (SDR) family.</text>
</comment>
<dbReference type="PRINTS" id="PR00081">
    <property type="entry name" value="GDHRDH"/>
</dbReference>
<keyword evidence="5" id="KW-1185">Reference proteome</keyword>
<dbReference type="PANTHER" id="PTHR43618:SF2">
    <property type="entry name" value="CHAIN DEHYDROGENASE, PUTATIVE (AFU_ORTHOLOGUE AFUA_6G06930)-RELATED"/>
    <property type="match status" value="1"/>
</dbReference>
<dbReference type="EMBL" id="MU004304">
    <property type="protein sequence ID" value="KAF2659762.1"/>
    <property type="molecule type" value="Genomic_DNA"/>
</dbReference>
<evidence type="ECO:0000313" key="4">
    <source>
        <dbReference type="EMBL" id="KAF2659762.1"/>
    </source>
</evidence>
<dbReference type="SUPFAM" id="SSF51735">
    <property type="entry name" value="NAD(P)-binding Rossmann-fold domains"/>
    <property type="match status" value="1"/>
</dbReference>
<reference evidence="4" key="1">
    <citation type="journal article" date="2020" name="Stud. Mycol.">
        <title>101 Dothideomycetes genomes: a test case for predicting lifestyles and emergence of pathogens.</title>
        <authorList>
            <person name="Haridas S."/>
            <person name="Albert R."/>
            <person name="Binder M."/>
            <person name="Bloem J."/>
            <person name="Labutti K."/>
            <person name="Salamov A."/>
            <person name="Andreopoulos B."/>
            <person name="Baker S."/>
            <person name="Barry K."/>
            <person name="Bills G."/>
            <person name="Bluhm B."/>
            <person name="Cannon C."/>
            <person name="Castanera R."/>
            <person name="Culley D."/>
            <person name="Daum C."/>
            <person name="Ezra D."/>
            <person name="Gonzalez J."/>
            <person name="Henrissat B."/>
            <person name="Kuo A."/>
            <person name="Liang C."/>
            <person name="Lipzen A."/>
            <person name="Lutzoni F."/>
            <person name="Magnuson J."/>
            <person name="Mondo S."/>
            <person name="Nolan M."/>
            <person name="Ohm R."/>
            <person name="Pangilinan J."/>
            <person name="Park H.-J."/>
            <person name="Ramirez L."/>
            <person name="Alfaro M."/>
            <person name="Sun H."/>
            <person name="Tritt A."/>
            <person name="Yoshinaga Y."/>
            <person name="Zwiers L.-H."/>
            <person name="Turgeon B."/>
            <person name="Goodwin S."/>
            <person name="Spatafora J."/>
            <person name="Crous P."/>
            <person name="Grigoriev I."/>
        </authorList>
    </citation>
    <scope>NUCLEOTIDE SEQUENCE</scope>
    <source>
        <strain evidence="4">CBS 122681</strain>
    </source>
</reference>
<accession>A0A6A6TJ47</accession>
<dbReference type="AlphaFoldDB" id="A0A6A6TJ47"/>
<dbReference type="Proteomes" id="UP000799324">
    <property type="component" value="Unassembled WGS sequence"/>
</dbReference>
<dbReference type="PROSITE" id="PS00061">
    <property type="entry name" value="ADH_SHORT"/>
    <property type="match status" value="1"/>
</dbReference>
<sequence length="256" mass="27392">MTYSLKGRRVLVTAGSRGLGAVICERFGEKGAHVMVNYVANESKAQEVVTKVKAHGVESFVVQGDASSEADNIRIVRETVEKLGGLDIIVANAGWTRFSAFGDLNALLIDDWNKCWAVNVLSHVHLLRAAQPNFAANPDGGSYIITSSIAGTTQSGSSLPYSVTKAAGIQLMKCLASTQGPKIRINAVLPGQLLTDWGMQFDEATIEAEKKEATLKHETYLDDCANVYISIAENTSLTGQAITVDSGLTLAWSSRS</sequence>
<dbReference type="InterPro" id="IPR036291">
    <property type="entry name" value="NAD(P)-bd_dom_sf"/>
</dbReference>
<evidence type="ECO:0000256" key="1">
    <source>
        <dbReference type="ARBA" id="ARBA00006484"/>
    </source>
</evidence>
<dbReference type="PANTHER" id="PTHR43618">
    <property type="entry name" value="7-ALPHA-HYDROXYSTEROID DEHYDROGENASE"/>
    <property type="match status" value="1"/>
</dbReference>
<dbReference type="InterPro" id="IPR002347">
    <property type="entry name" value="SDR_fam"/>
</dbReference>
<organism evidence="4 5">
    <name type="scientific">Lophiostoma macrostomum CBS 122681</name>
    <dbReference type="NCBI Taxonomy" id="1314788"/>
    <lineage>
        <taxon>Eukaryota</taxon>
        <taxon>Fungi</taxon>
        <taxon>Dikarya</taxon>
        <taxon>Ascomycota</taxon>
        <taxon>Pezizomycotina</taxon>
        <taxon>Dothideomycetes</taxon>
        <taxon>Pleosporomycetidae</taxon>
        <taxon>Pleosporales</taxon>
        <taxon>Lophiostomataceae</taxon>
        <taxon>Lophiostoma</taxon>
    </lineage>
</organism>